<accession>A0A9J5Z623</accession>
<dbReference type="Proteomes" id="UP000824120">
    <property type="component" value="Chromosome 4"/>
</dbReference>
<dbReference type="AlphaFoldDB" id="A0A9J5Z623"/>
<dbReference type="EMBL" id="JACXVP010000004">
    <property type="protein sequence ID" value="KAG5608451.1"/>
    <property type="molecule type" value="Genomic_DNA"/>
</dbReference>
<evidence type="ECO:0000313" key="1">
    <source>
        <dbReference type="EMBL" id="KAG5608451.1"/>
    </source>
</evidence>
<evidence type="ECO:0000313" key="2">
    <source>
        <dbReference type="Proteomes" id="UP000824120"/>
    </source>
</evidence>
<reference evidence="1 2" key="1">
    <citation type="submission" date="2020-09" db="EMBL/GenBank/DDBJ databases">
        <title>De no assembly of potato wild relative species, Solanum commersonii.</title>
        <authorList>
            <person name="Cho K."/>
        </authorList>
    </citation>
    <scope>NUCLEOTIDE SEQUENCE [LARGE SCALE GENOMIC DNA]</scope>
    <source>
        <strain evidence="1">LZ3.2</strain>
        <tissue evidence="1">Leaf</tissue>
    </source>
</reference>
<keyword evidence="2" id="KW-1185">Reference proteome</keyword>
<proteinExistence type="predicted"/>
<name>A0A9J5Z623_SOLCO</name>
<comment type="caution">
    <text evidence="1">The sequence shown here is derived from an EMBL/GenBank/DDBJ whole genome shotgun (WGS) entry which is preliminary data.</text>
</comment>
<organism evidence="1 2">
    <name type="scientific">Solanum commersonii</name>
    <name type="common">Commerson's wild potato</name>
    <name type="synonym">Commerson's nightshade</name>
    <dbReference type="NCBI Taxonomy" id="4109"/>
    <lineage>
        <taxon>Eukaryota</taxon>
        <taxon>Viridiplantae</taxon>
        <taxon>Streptophyta</taxon>
        <taxon>Embryophyta</taxon>
        <taxon>Tracheophyta</taxon>
        <taxon>Spermatophyta</taxon>
        <taxon>Magnoliopsida</taxon>
        <taxon>eudicotyledons</taxon>
        <taxon>Gunneridae</taxon>
        <taxon>Pentapetalae</taxon>
        <taxon>asterids</taxon>
        <taxon>lamiids</taxon>
        <taxon>Solanales</taxon>
        <taxon>Solanaceae</taxon>
        <taxon>Solanoideae</taxon>
        <taxon>Solaneae</taxon>
        <taxon>Solanum</taxon>
    </lineage>
</organism>
<sequence>MILQGRKKNNHIDDFLNGSNKIKNEEEEFIDSKLDDIEKIRMELRFLRTFVLFGNSSLDDFYDRMSMNIEKFDELTCSLFYEDEDKLIGEIQHGRSAHAARKR</sequence>
<gene>
    <name evidence="1" type="ORF">H5410_019732</name>
</gene>
<protein>
    <submittedName>
        <fullName evidence="1">Uncharacterized protein</fullName>
    </submittedName>
</protein>
<dbReference type="OrthoDB" id="1326403at2759"/>